<feature type="region of interest" description="Disordered" evidence="1">
    <location>
        <begin position="128"/>
        <end position="172"/>
    </location>
</feature>
<accession>A0A915JSS5</accession>
<dbReference type="Proteomes" id="UP000887565">
    <property type="component" value="Unplaced"/>
</dbReference>
<sequence length="172" mass="19002">MHIQDNTHLENSKTATLFSSSSKVNKKRSISGYTNMSSLHTWGRAYEADATCPGWPGELAPIGPADFSGPNAGVEGALLLQLLDDADSGPDLPHCEATLTTGCFLKNPSHRVATFVGPVATLAAVGGSRKLALPEEKRKEKRKKEKERERQKERKEKKEERRREISQYLAEN</sequence>
<protein>
    <submittedName>
        <fullName evidence="3">Uncharacterized protein</fullName>
    </submittedName>
</protein>
<evidence type="ECO:0000313" key="3">
    <source>
        <dbReference type="WBParaSite" id="nRc.2.0.1.t28897-RA"/>
    </source>
</evidence>
<feature type="compositionally biased region" description="Basic and acidic residues" evidence="1">
    <location>
        <begin position="146"/>
        <end position="165"/>
    </location>
</feature>
<keyword evidence="2" id="KW-1185">Reference proteome</keyword>
<organism evidence="2 3">
    <name type="scientific">Romanomermis culicivorax</name>
    <name type="common">Nematode worm</name>
    <dbReference type="NCBI Taxonomy" id="13658"/>
    <lineage>
        <taxon>Eukaryota</taxon>
        <taxon>Metazoa</taxon>
        <taxon>Ecdysozoa</taxon>
        <taxon>Nematoda</taxon>
        <taxon>Enoplea</taxon>
        <taxon>Dorylaimia</taxon>
        <taxon>Mermithida</taxon>
        <taxon>Mermithoidea</taxon>
        <taxon>Mermithidae</taxon>
        <taxon>Romanomermis</taxon>
    </lineage>
</organism>
<evidence type="ECO:0000256" key="1">
    <source>
        <dbReference type="SAM" id="MobiDB-lite"/>
    </source>
</evidence>
<proteinExistence type="predicted"/>
<name>A0A915JSS5_ROMCU</name>
<dbReference type="AlphaFoldDB" id="A0A915JSS5"/>
<evidence type="ECO:0000313" key="2">
    <source>
        <dbReference type="Proteomes" id="UP000887565"/>
    </source>
</evidence>
<reference evidence="3" key="1">
    <citation type="submission" date="2022-11" db="UniProtKB">
        <authorList>
            <consortium name="WormBaseParasite"/>
        </authorList>
    </citation>
    <scope>IDENTIFICATION</scope>
</reference>
<dbReference type="WBParaSite" id="nRc.2.0.1.t28897-RA">
    <property type="protein sequence ID" value="nRc.2.0.1.t28897-RA"/>
    <property type="gene ID" value="nRc.2.0.1.g28897"/>
</dbReference>